<reference evidence="1" key="1">
    <citation type="journal article" date="2020" name="Nature">
        <title>Giant virus diversity and host interactions through global metagenomics.</title>
        <authorList>
            <person name="Schulz F."/>
            <person name="Roux S."/>
            <person name="Paez-Espino D."/>
            <person name="Jungbluth S."/>
            <person name="Walsh D.A."/>
            <person name="Denef V.J."/>
            <person name="McMahon K.D."/>
            <person name="Konstantinidis K.T."/>
            <person name="Eloe-Fadrosh E.A."/>
            <person name="Kyrpides N.C."/>
            <person name="Woyke T."/>
        </authorList>
    </citation>
    <scope>NUCLEOTIDE SEQUENCE</scope>
    <source>
        <strain evidence="1">GVMAG-M-3300018868-6</strain>
    </source>
</reference>
<dbReference type="EMBL" id="MN739256">
    <property type="protein sequence ID" value="QHS95737.1"/>
    <property type="molecule type" value="Genomic_DNA"/>
</dbReference>
<organism evidence="1">
    <name type="scientific">viral metagenome</name>
    <dbReference type="NCBI Taxonomy" id="1070528"/>
    <lineage>
        <taxon>unclassified sequences</taxon>
        <taxon>metagenomes</taxon>
        <taxon>organismal metagenomes</taxon>
    </lineage>
</organism>
<name>A0A6C0BTR7_9ZZZZ</name>
<proteinExistence type="predicted"/>
<sequence length="176" mass="19400">MRAFNNGKPQLSSSDRTRDIGVRNIYADTKSSKANATNYDGSIIYDTANSRVKRYQNYEMYRAVNYGYSLCEDCSGVCPAVAVDPEIQTENNQFSIMTFTGTETLISPNDYLVNGGANLDGSGVFIDPSGVLFGTTPCTTKAYMSFMRDLSGIDVAGNDTNQNYLRCYSFPNKVKL</sequence>
<accession>A0A6C0BTR7</accession>
<protein>
    <submittedName>
        <fullName evidence="1">Uncharacterized protein</fullName>
    </submittedName>
</protein>
<dbReference type="AlphaFoldDB" id="A0A6C0BTR7"/>
<evidence type="ECO:0000313" key="1">
    <source>
        <dbReference type="EMBL" id="QHS95737.1"/>
    </source>
</evidence>